<sequence length="380" mass="42351">MTLICIYISTCWSSPGNRSLPHVAMSAGVYFHHGRPSGKGGSSPLMLGGYRQWRSWTSVDSWHENDHLSGSTEPSVRITLDKTSTTPVHNQISGVIELKRNETYCGVIVELLGFYTHAETSYPILPNDRCNIYQRVAGTGVKGETMTSRALTKFPFQLNLPPNCVLPATLKTKMGRQVQYYLRVSEERGTAENSQMGRKIILYGGRLPLRTNPCAISPLKKELSLDGVTVVLEIAKQEFLLGQSIPFTITSQGESSVVKRVKISLTRTISHSQKVLRCVEQESEVQISSESEVMDCLVFRRFLKRESFTRSGKLSQGKDPIPTFASDDEPHLRIRYVVEIKLTTRGHNVDVKQMEVIIGTEVVSSDRKEIEGASSSMVVP</sequence>
<name>A0A226DT32_FOLCA</name>
<accession>A0A226DT32</accession>
<proteinExistence type="predicted"/>
<evidence type="ECO:0008006" key="3">
    <source>
        <dbReference type="Google" id="ProtNLM"/>
    </source>
</evidence>
<protein>
    <recommendedName>
        <fullName evidence="3">Arrestin C-terminal-like domain-containing protein</fullName>
    </recommendedName>
</protein>
<dbReference type="AlphaFoldDB" id="A0A226DT32"/>
<gene>
    <name evidence="1" type="ORF">Fcan01_17725</name>
</gene>
<dbReference type="Proteomes" id="UP000198287">
    <property type="component" value="Unassembled WGS sequence"/>
</dbReference>
<organism evidence="1 2">
    <name type="scientific">Folsomia candida</name>
    <name type="common">Springtail</name>
    <dbReference type="NCBI Taxonomy" id="158441"/>
    <lineage>
        <taxon>Eukaryota</taxon>
        <taxon>Metazoa</taxon>
        <taxon>Ecdysozoa</taxon>
        <taxon>Arthropoda</taxon>
        <taxon>Hexapoda</taxon>
        <taxon>Collembola</taxon>
        <taxon>Entomobryomorpha</taxon>
        <taxon>Isotomoidea</taxon>
        <taxon>Isotomidae</taxon>
        <taxon>Proisotominae</taxon>
        <taxon>Folsomia</taxon>
    </lineage>
</organism>
<dbReference type="Gene3D" id="2.60.40.640">
    <property type="match status" value="1"/>
</dbReference>
<keyword evidence="2" id="KW-1185">Reference proteome</keyword>
<dbReference type="EMBL" id="LNIX01000013">
    <property type="protein sequence ID" value="OXA47366.1"/>
    <property type="molecule type" value="Genomic_DNA"/>
</dbReference>
<dbReference type="InterPro" id="IPR014752">
    <property type="entry name" value="Arrestin-like_C"/>
</dbReference>
<reference evidence="1 2" key="1">
    <citation type="submission" date="2015-12" db="EMBL/GenBank/DDBJ databases">
        <title>The genome of Folsomia candida.</title>
        <authorList>
            <person name="Faddeeva A."/>
            <person name="Derks M.F."/>
            <person name="Anvar Y."/>
            <person name="Smit S."/>
            <person name="Van Straalen N."/>
            <person name="Roelofs D."/>
        </authorList>
    </citation>
    <scope>NUCLEOTIDE SEQUENCE [LARGE SCALE GENOMIC DNA]</scope>
    <source>
        <strain evidence="1 2">VU population</strain>
        <tissue evidence="1">Whole body</tissue>
    </source>
</reference>
<evidence type="ECO:0000313" key="2">
    <source>
        <dbReference type="Proteomes" id="UP000198287"/>
    </source>
</evidence>
<evidence type="ECO:0000313" key="1">
    <source>
        <dbReference type="EMBL" id="OXA47366.1"/>
    </source>
</evidence>
<comment type="caution">
    <text evidence="1">The sequence shown here is derived from an EMBL/GenBank/DDBJ whole genome shotgun (WGS) entry which is preliminary data.</text>
</comment>